<dbReference type="GO" id="GO:0016491">
    <property type="term" value="F:oxidoreductase activity"/>
    <property type="evidence" value="ECO:0007669"/>
    <property type="project" value="InterPro"/>
</dbReference>
<dbReference type="RefSeq" id="WP_141923333.1">
    <property type="nucleotide sequence ID" value="NZ_VFQC01000001.1"/>
</dbReference>
<evidence type="ECO:0000313" key="2">
    <source>
        <dbReference type="EMBL" id="TQN31761.1"/>
    </source>
</evidence>
<evidence type="ECO:0000259" key="1">
    <source>
        <dbReference type="Pfam" id="PF09995"/>
    </source>
</evidence>
<gene>
    <name evidence="2" type="ORF">FHX37_1681</name>
</gene>
<protein>
    <submittedName>
        <fullName evidence="2">Uncharacterized protein (DUF2236 family)</fullName>
    </submittedName>
</protein>
<dbReference type="OrthoDB" id="108890at2"/>
<keyword evidence="3" id="KW-1185">Reference proteome</keyword>
<dbReference type="AlphaFoldDB" id="A0A543NIT5"/>
<dbReference type="PANTHER" id="PTHR36151:SF3">
    <property type="entry name" value="ER-BOUND OXYGENASE MPAB_MPAB'_RUBBER OXYGENASE CATALYTIC DOMAIN-CONTAINING PROTEIN"/>
    <property type="match status" value="1"/>
</dbReference>
<accession>A0A543NIT5</accession>
<dbReference type="PANTHER" id="PTHR36151">
    <property type="entry name" value="BLR2777 PROTEIN"/>
    <property type="match status" value="1"/>
</dbReference>
<proteinExistence type="predicted"/>
<dbReference type="Proteomes" id="UP000317422">
    <property type="component" value="Unassembled WGS sequence"/>
</dbReference>
<evidence type="ECO:0000313" key="3">
    <source>
        <dbReference type="Proteomes" id="UP000317422"/>
    </source>
</evidence>
<comment type="caution">
    <text evidence="2">The sequence shown here is derived from an EMBL/GenBank/DDBJ whole genome shotgun (WGS) entry which is preliminary data.</text>
</comment>
<sequence length="298" mass="33619">MRPTAVLPEESTWQVHLDRTMWVAGVRSLMLQALHPRAMQGVWQRSDFLDDPTGRLLRTADFVSTTTYGHSVEAHELGRRIQLVHNQLTFTDPATATRHRPDEPELLVWVHCAEVASYLEVVTRAGLRLRRREADDYLAEQARTAAYVGVDPADVPSSVAQLRAYLARTRPQLRTSPEAVATVRYLLWPEMPERLRLLAPLKPLWFLVGALAYHTLPRWARRAYNVLPEPPGSQVATTAALGALRTGLHALPTDLYDRLFAEETRERARAARVRLHAAGYDVSHGLLGLREPARWPTG</sequence>
<organism evidence="2 3">
    <name type="scientific">Haloactinospora alba</name>
    <dbReference type="NCBI Taxonomy" id="405555"/>
    <lineage>
        <taxon>Bacteria</taxon>
        <taxon>Bacillati</taxon>
        <taxon>Actinomycetota</taxon>
        <taxon>Actinomycetes</taxon>
        <taxon>Streptosporangiales</taxon>
        <taxon>Nocardiopsidaceae</taxon>
        <taxon>Haloactinospora</taxon>
    </lineage>
</organism>
<dbReference type="Pfam" id="PF09995">
    <property type="entry name" value="MPAB_Lcp_cat"/>
    <property type="match status" value="1"/>
</dbReference>
<reference evidence="2 3" key="1">
    <citation type="submission" date="2019-06" db="EMBL/GenBank/DDBJ databases">
        <title>Sequencing the genomes of 1000 actinobacteria strains.</title>
        <authorList>
            <person name="Klenk H.-P."/>
        </authorList>
    </citation>
    <scope>NUCLEOTIDE SEQUENCE [LARGE SCALE GENOMIC DNA]</scope>
    <source>
        <strain evidence="2 3">DSM 45015</strain>
    </source>
</reference>
<feature type="domain" description="ER-bound oxygenase mpaB/mpaB'/Rubber oxygenase catalytic" evidence="1">
    <location>
        <begin position="13"/>
        <end position="245"/>
    </location>
</feature>
<name>A0A543NIT5_9ACTN</name>
<dbReference type="EMBL" id="VFQC01000001">
    <property type="protein sequence ID" value="TQN31761.1"/>
    <property type="molecule type" value="Genomic_DNA"/>
</dbReference>
<dbReference type="InterPro" id="IPR018713">
    <property type="entry name" value="MPAB/Lcp_cat_dom"/>
</dbReference>